<dbReference type="AlphaFoldDB" id="A0A183DA19"/>
<dbReference type="OrthoDB" id="43547at2759"/>
<dbReference type="PANTHER" id="PTHR14918:SF3">
    <property type="entry name" value="KICSTOR COMPLEX PROTEIN SZT2"/>
    <property type="match status" value="1"/>
</dbReference>
<proteinExistence type="predicted"/>
<evidence type="ECO:0000313" key="1">
    <source>
        <dbReference type="EMBL" id="VDK51293.1"/>
    </source>
</evidence>
<organism evidence="3">
    <name type="scientific">Gongylonema pulchrum</name>
    <dbReference type="NCBI Taxonomy" id="637853"/>
    <lineage>
        <taxon>Eukaryota</taxon>
        <taxon>Metazoa</taxon>
        <taxon>Ecdysozoa</taxon>
        <taxon>Nematoda</taxon>
        <taxon>Chromadorea</taxon>
        <taxon>Rhabditida</taxon>
        <taxon>Spirurina</taxon>
        <taxon>Spiruromorpha</taxon>
        <taxon>Spiruroidea</taxon>
        <taxon>Gongylonematidae</taxon>
        <taxon>Gongylonema</taxon>
    </lineage>
</organism>
<evidence type="ECO:0000313" key="3">
    <source>
        <dbReference type="WBParaSite" id="GPUH_0000556801-mRNA-1"/>
    </source>
</evidence>
<keyword evidence="2" id="KW-1185">Reference proteome</keyword>
<dbReference type="GO" id="GO:0005777">
    <property type="term" value="C:peroxisome"/>
    <property type="evidence" value="ECO:0007669"/>
    <property type="project" value="InterPro"/>
</dbReference>
<reference evidence="1 2" key="2">
    <citation type="submission" date="2018-11" db="EMBL/GenBank/DDBJ databases">
        <authorList>
            <consortium name="Pathogen Informatics"/>
        </authorList>
    </citation>
    <scope>NUCLEOTIDE SEQUENCE [LARGE SCALE GENOMIC DNA]</scope>
</reference>
<accession>A0A183DA19</accession>
<dbReference type="PANTHER" id="PTHR14918">
    <property type="entry name" value="KICSTOR COMPLEX PROTEIN SZT2"/>
    <property type="match status" value="1"/>
</dbReference>
<evidence type="ECO:0000313" key="2">
    <source>
        <dbReference type="Proteomes" id="UP000271098"/>
    </source>
</evidence>
<dbReference type="InterPro" id="IPR033228">
    <property type="entry name" value="SZT2"/>
</dbReference>
<dbReference type="WBParaSite" id="GPUH_0000556801-mRNA-1">
    <property type="protein sequence ID" value="GPUH_0000556801-mRNA-1"/>
    <property type="gene ID" value="GPUH_0000556801"/>
</dbReference>
<gene>
    <name evidence="1" type="ORF">GPUH_LOCUS5558</name>
</gene>
<name>A0A183DA19_9BILA</name>
<sequence length="140" mass="16214">MLIHVHAFNTLPDFYCLPHESLKEKPLLRYILKGNKPALSIGTRELEMCCSQNVAAANFVDYWRIISEFEERLWQKWSYVYTFRIVLAHDHPLPTGLFLAEESAAKLSSQFALTALHNVLLQMATFPLVHEQCYVRFVDG</sequence>
<reference evidence="3" key="1">
    <citation type="submission" date="2016-06" db="UniProtKB">
        <authorList>
            <consortium name="WormBaseParasite"/>
        </authorList>
    </citation>
    <scope>IDENTIFICATION</scope>
</reference>
<protein>
    <submittedName>
        <fullName evidence="3">Autophagy-related protein 101</fullName>
    </submittedName>
</protein>
<dbReference type="EMBL" id="UYRT01011982">
    <property type="protein sequence ID" value="VDK51293.1"/>
    <property type="molecule type" value="Genomic_DNA"/>
</dbReference>
<dbReference type="Proteomes" id="UP000271098">
    <property type="component" value="Unassembled WGS sequence"/>
</dbReference>